<dbReference type="AlphaFoldDB" id="A0A7J9HIN0"/>
<reference evidence="1 2" key="1">
    <citation type="journal article" date="2019" name="Genome Biol. Evol.">
        <title>Insights into the evolution of the New World diploid cottons (Gossypium, subgenus Houzingenia) based on genome sequencing.</title>
        <authorList>
            <person name="Grover C.E."/>
            <person name="Arick M.A. 2nd"/>
            <person name="Thrash A."/>
            <person name="Conover J.L."/>
            <person name="Sanders W.S."/>
            <person name="Peterson D.G."/>
            <person name="Frelichowski J.E."/>
            <person name="Scheffler J.A."/>
            <person name="Scheffler B.E."/>
            <person name="Wendel J.F."/>
        </authorList>
    </citation>
    <scope>NUCLEOTIDE SEQUENCE [LARGE SCALE GENOMIC DNA]</scope>
    <source>
        <strain evidence="1">0</strain>
        <tissue evidence="1">Leaf</tissue>
    </source>
</reference>
<evidence type="ECO:0000313" key="1">
    <source>
        <dbReference type="EMBL" id="MBA0809603.1"/>
    </source>
</evidence>
<organism evidence="1 2">
    <name type="scientific">Gossypium harknessii</name>
    <dbReference type="NCBI Taxonomy" id="34285"/>
    <lineage>
        <taxon>Eukaryota</taxon>
        <taxon>Viridiplantae</taxon>
        <taxon>Streptophyta</taxon>
        <taxon>Embryophyta</taxon>
        <taxon>Tracheophyta</taxon>
        <taxon>Spermatophyta</taxon>
        <taxon>Magnoliopsida</taxon>
        <taxon>eudicotyledons</taxon>
        <taxon>Gunneridae</taxon>
        <taxon>Pentapetalae</taxon>
        <taxon>rosids</taxon>
        <taxon>malvids</taxon>
        <taxon>Malvales</taxon>
        <taxon>Malvaceae</taxon>
        <taxon>Malvoideae</taxon>
        <taxon>Gossypium</taxon>
    </lineage>
</organism>
<protein>
    <submittedName>
        <fullName evidence="1">Uncharacterized protein</fullName>
    </submittedName>
</protein>
<feature type="non-terminal residue" evidence="1">
    <location>
        <position position="68"/>
    </location>
</feature>
<evidence type="ECO:0000313" key="2">
    <source>
        <dbReference type="Proteomes" id="UP000593560"/>
    </source>
</evidence>
<sequence>MENEMAGLRIREEEDEVLQVEGVLEDQKSMYDLCLVGCFVTASHSDSFCLIKLRREVDESETGWDISL</sequence>
<dbReference type="EMBL" id="JABFAD010000009">
    <property type="protein sequence ID" value="MBA0809603.1"/>
    <property type="molecule type" value="Genomic_DNA"/>
</dbReference>
<gene>
    <name evidence="1" type="ORF">Gohar_025242</name>
</gene>
<dbReference type="Proteomes" id="UP000593560">
    <property type="component" value="Unassembled WGS sequence"/>
</dbReference>
<comment type="caution">
    <text evidence="1">The sequence shown here is derived from an EMBL/GenBank/DDBJ whole genome shotgun (WGS) entry which is preliminary data.</text>
</comment>
<proteinExistence type="predicted"/>
<accession>A0A7J9HIN0</accession>
<keyword evidence="2" id="KW-1185">Reference proteome</keyword>
<name>A0A7J9HIN0_9ROSI</name>